<gene>
    <name evidence="1" type="ORF">HXL68_14125</name>
</gene>
<organism evidence="1 2">
    <name type="scientific">Dechloromonas agitata</name>
    <dbReference type="NCBI Taxonomy" id="73030"/>
    <lineage>
        <taxon>Bacteria</taxon>
        <taxon>Pseudomonadati</taxon>
        <taxon>Pseudomonadota</taxon>
        <taxon>Betaproteobacteria</taxon>
        <taxon>Rhodocyclales</taxon>
        <taxon>Azonexaceae</taxon>
        <taxon>Dechloromonas</taxon>
    </lineage>
</organism>
<accession>A0A930BYQ0</accession>
<dbReference type="EMBL" id="JABZMI010000366">
    <property type="protein sequence ID" value="MBF1166165.1"/>
    <property type="molecule type" value="Genomic_DNA"/>
</dbReference>
<proteinExistence type="predicted"/>
<dbReference type="AlphaFoldDB" id="A0A930BYQ0"/>
<dbReference type="Proteomes" id="UP000718593">
    <property type="component" value="Unassembled WGS sequence"/>
</dbReference>
<evidence type="ECO:0000313" key="1">
    <source>
        <dbReference type="EMBL" id="MBF1166165.1"/>
    </source>
</evidence>
<evidence type="ECO:0000313" key="2">
    <source>
        <dbReference type="Proteomes" id="UP000718593"/>
    </source>
</evidence>
<comment type="caution">
    <text evidence="1">The sequence shown here is derived from an EMBL/GenBank/DDBJ whole genome shotgun (WGS) entry which is preliminary data.</text>
</comment>
<sequence>MTTHSQPPADQLASLVNPDTQRLAARMAQDVFAGVFRQAAANEGAPDVGILGEVAAQCANWCRAGGSDEARALRLALLISGLDQWGLAYTQAFGLTAIHPLTALIGGLRTRLDAREETRFQRYFEQIDAIESAAVDFKVDLRRGIHLALWHAMAACESSEQVEAIVRTLGSLMVALDQKMPELGWRLVADALAHIQIGLLSGQAPASPLAQEGTQQIFASLRHALPEDRYQAILAHSGQAVVAWQQAARSRAH</sequence>
<protein>
    <submittedName>
        <fullName evidence="1">Uncharacterized protein</fullName>
    </submittedName>
</protein>
<reference evidence="1" key="1">
    <citation type="submission" date="2020-04" db="EMBL/GenBank/DDBJ databases">
        <title>Deep metagenomics examines the oral microbiome during advanced dental caries in children, revealing novel taxa and co-occurrences with host molecules.</title>
        <authorList>
            <person name="Baker J.L."/>
            <person name="Morton J.T."/>
            <person name="Dinis M."/>
            <person name="Alvarez R."/>
            <person name="Tran N.C."/>
            <person name="Knight R."/>
            <person name="Edlund A."/>
        </authorList>
    </citation>
    <scope>NUCLEOTIDE SEQUENCE</scope>
    <source>
        <strain evidence="1">JCVI_32_bin.24</strain>
    </source>
</reference>
<name>A0A930BYQ0_9RHOO</name>